<dbReference type="GO" id="GO:0009927">
    <property type="term" value="F:histidine phosphotransfer kinase activity"/>
    <property type="evidence" value="ECO:0007669"/>
    <property type="project" value="TreeGrafter"/>
</dbReference>
<organism evidence="12 13">
    <name type="scientific">Ramlibacter algicola</name>
    <dbReference type="NCBI Taxonomy" id="2795217"/>
    <lineage>
        <taxon>Bacteria</taxon>
        <taxon>Pseudomonadati</taxon>
        <taxon>Pseudomonadota</taxon>
        <taxon>Betaproteobacteria</taxon>
        <taxon>Burkholderiales</taxon>
        <taxon>Comamonadaceae</taxon>
        <taxon>Ramlibacter</taxon>
    </lineage>
</organism>
<dbReference type="Gene3D" id="3.30.450.40">
    <property type="match status" value="1"/>
</dbReference>
<dbReference type="SMART" id="SM00091">
    <property type="entry name" value="PAS"/>
    <property type="match status" value="1"/>
</dbReference>
<dbReference type="FunFam" id="1.10.287.130:FF:000001">
    <property type="entry name" value="Two-component sensor histidine kinase"/>
    <property type="match status" value="1"/>
</dbReference>
<dbReference type="InterPro" id="IPR003661">
    <property type="entry name" value="HisK_dim/P_dom"/>
</dbReference>
<dbReference type="PROSITE" id="PS50113">
    <property type="entry name" value="PAC"/>
    <property type="match status" value="1"/>
</dbReference>
<dbReference type="InterPro" id="IPR003594">
    <property type="entry name" value="HATPase_dom"/>
</dbReference>
<evidence type="ECO:0000256" key="6">
    <source>
        <dbReference type="ARBA" id="ARBA00023012"/>
    </source>
</evidence>
<feature type="domain" description="PAC" evidence="11">
    <location>
        <begin position="245"/>
        <end position="295"/>
    </location>
</feature>
<evidence type="ECO:0000256" key="7">
    <source>
        <dbReference type="PROSITE-ProRule" id="PRU00169"/>
    </source>
</evidence>
<dbReference type="RefSeq" id="WP_200787301.1">
    <property type="nucleotide sequence ID" value="NZ_JAEDAO010000001.1"/>
</dbReference>
<dbReference type="CDD" id="cd00130">
    <property type="entry name" value="PAS"/>
    <property type="match status" value="1"/>
</dbReference>
<comment type="catalytic activity">
    <reaction evidence="1">
        <text>ATP + protein L-histidine = ADP + protein N-phospho-L-histidine.</text>
        <dbReference type="EC" id="2.7.13.3"/>
    </reaction>
</comment>
<evidence type="ECO:0000259" key="10">
    <source>
        <dbReference type="PROSITE" id="PS50112"/>
    </source>
</evidence>
<feature type="modified residue" description="4-aspartylphosphate" evidence="7">
    <location>
        <position position="702"/>
    </location>
</feature>
<evidence type="ECO:0000256" key="4">
    <source>
        <dbReference type="ARBA" id="ARBA00022679"/>
    </source>
</evidence>
<dbReference type="InterPro" id="IPR011006">
    <property type="entry name" value="CheY-like_superfamily"/>
</dbReference>
<evidence type="ECO:0000256" key="1">
    <source>
        <dbReference type="ARBA" id="ARBA00000085"/>
    </source>
</evidence>
<dbReference type="AlphaFoldDB" id="A0A934URB7"/>
<evidence type="ECO:0000256" key="2">
    <source>
        <dbReference type="ARBA" id="ARBA00012438"/>
    </source>
</evidence>
<dbReference type="SUPFAM" id="SSF55874">
    <property type="entry name" value="ATPase domain of HSP90 chaperone/DNA topoisomerase II/histidine kinase"/>
    <property type="match status" value="1"/>
</dbReference>
<dbReference type="SMART" id="SM00065">
    <property type="entry name" value="GAF"/>
    <property type="match status" value="1"/>
</dbReference>
<protein>
    <recommendedName>
        <fullName evidence="2">histidine kinase</fullName>
        <ecNumber evidence="2">2.7.13.3</ecNumber>
    </recommendedName>
</protein>
<evidence type="ECO:0000259" key="9">
    <source>
        <dbReference type="PROSITE" id="PS50110"/>
    </source>
</evidence>
<sequence length="774" mass="83015">MLAAPIPDDEAQRLDDLRRLRVLDTPREDRFDRITRTARRQFGVPIALVSLIGADRQWFKSRQGLDEAETPRNVSFCGHAVLQEGAFIIPDAQADQRFADNPLVTGAPHVRFYAGMPLHGGNGHRVGTLCLIDRAPRTFSADDVAALADLASWAELELNLYSVRQATEVAHDREERLQAIVDNAGDAIVSLTPDGRVETSNPAARRLFGGDGGIGRHVSAWMAGDSREDLLAVMRNGAARSLSGLRQEITCRRDDGSTFPAEVTVTRMGTAAGSGYTLMLRDISDRKQVERMKNEFISTVSHELRTPLTSVRGSLGLVLGGAVGEIAPPAKALLDIAASNCDRLVRLVNDMLDIEKIESGNVRFELVPQPLLPLVKGAIAATEAFAASMGVRYALHEPGSDLRVVVDADRLTQVVVNLLSNAAKFSPAGGCVDVTLSVADARRARIGIGDRGRGIPADFRQRLFSRFGQADASDARARQGTGLGLAISKAIVERLGGSIGFEDRAGGGTEFFVELPLVGEPPRAQGRPGHVLVCEDDLDVARLVCMLLERAGMATDIARSAAEARARLAEHRYRALTLDLGLPDEDGFSLLRWLRARPQTASLPVVVLSARDAPDGTGASAFGALDWLAKPIDEARLLGAVRLALRSGESRRPQVLHVEDDADLAQVVRVMVGGSADTVHAPTLAQAREQLEARDFDLILLDMGLPDGHGSQLLASLPARNAATPVLIFSADEVTADVAAQVNDALVKSRTSSAQLVALLQRLMGVEPGHTEDA</sequence>
<dbReference type="SMART" id="SM00387">
    <property type="entry name" value="HATPase_c"/>
    <property type="match status" value="1"/>
</dbReference>
<dbReference type="Pfam" id="PF13426">
    <property type="entry name" value="PAS_9"/>
    <property type="match status" value="1"/>
</dbReference>
<keyword evidence="3 7" id="KW-0597">Phosphoprotein</keyword>
<dbReference type="Gene3D" id="3.30.565.10">
    <property type="entry name" value="Histidine kinase-like ATPase, C-terminal domain"/>
    <property type="match status" value="1"/>
</dbReference>
<dbReference type="SUPFAM" id="SSF55781">
    <property type="entry name" value="GAF domain-like"/>
    <property type="match status" value="1"/>
</dbReference>
<reference evidence="12" key="1">
    <citation type="submission" date="2020-12" db="EMBL/GenBank/DDBJ databases">
        <title>Ramlibacter sp. nov., isolated from a freshwater alga, Cryptomonas.</title>
        <authorList>
            <person name="Kim H.M."/>
            <person name="Jeon C.O."/>
        </authorList>
    </citation>
    <scope>NUCLEOTIDE SEQUENCE</scope>
    <source>
        <strain evidence="12">CrO1</strain>
    </source>
</reference>
<dbReference type="InterPro" id="IPR036890">
    <property type="entry name" value="HATPase_C_sf"/>
</dbReference>
<keyword evidence="4" id="KW-0808">Transferase</keyword>
<dbReference type="SUPFAM" id="SSF55785">
    <property type="entry name" value="PYP-like sensor domain (PAS domain)"/>
    <property type="match status" value="1"/>
</dbReference>
<dbReference type="NCBIfam" id="TIGR00229">
    <property type="entry name" value="sensory_box"/>
    <property type="match status" value="1"/>
</dbReference>
<evidence type="ECO:0000313" key="12">
    <source>
        <dbReference type="EMBL" id="MBK0392362.1"/>
    </source>
</evidence>
<dbReference type="Pfam" id="PF00512">
    <property type="entry name" value="HisKA"/>
    <property type="match status" value="1"/>
</dbReference>
<evidence type="ECO:0000259" key="11">
    <source>
        <dbReference type="PROSITE" id="PS50113"/>
    </source>
</evidence>
<dbReference type="InterPro" id="IPR004358">
    <property type="entry name" value="Sig_transdc_His_kin-like_C"/>
</dbReference>
<dbReference type="InterPro" id="IPR001789">
    <property type="entry name" value="Sig_transdc_resp-reg_receiver"/>
</dbReference>
<feature type="domain" description="Histidine kinase" evidence="8">
    <location>
        <begin position="299"/>
        <end position="519"/>
    </location>
</feature>
<evidence type="ECO:0000313" key="13">
    <source>
        <dbReference type="Proteomes" id="UP000617041"/>
    </source>
</evidence>
<dbReference type="PANTHER" id="PTHR43047:SF72">
    <property type="entry name" value="OSMOSENSING HISTIDINE PROTEIN KINASE SLN1"/>
    <property type="match status" value="1"/>
</dbReference>
<feature type="domain" description="Response regulatory" evidence="9">
    <location>
        <begin position="530"/>
        <end position="645"/>
    </location>
</feature>
<dbReference type="Pfam" id="PF00072">
    <property type="entry name" value="Response_reg"/>
    <property type="match status" value="2"/>
</dbReference>
<dbReference type="CDD" id="cd00082">
    <property type="entry name" value="HisKA"/>
    <property type="match status" value="1"/>
</dbReference>
<feature type="domain" description="Response regulatory" evidence="9">
    <location>
        <begin position="654"/>
        <end position="763"/>
    </location>
</feature>
<dbReference type="SMART" id="SM00388">
    <property type="entry name" value="HisKA"/>
    <property type="match status" value="1"/>
</dbReference>
<feature type="modified residue" description="4-aspartylphosphate" evidence="7">
    <location>
        <position position="579"/>
    </location>
</feature>
<keyword evidence="13" id="KW-1185">Reference proteome</keyword>
<dbReference type="Gene3D" id="1.10.287.130">
    <property type="match status" value="1"/>
</dbReference>
<dbReference type="InterPro" id="IPR029016">
    <property type="entry name" value="GAF-like_dom_sf"/>
</dbReference>
<keyword evidence="5" id="KW-0418">Kinase</keyword>
<dbReference type="InterPro" id="IPR000014">
    <property type="entry name" value="PAS"/>
</dbReference>
<evidence type="ECO:0000256" key="5">
    <source>
        <dbReference type="ARBA" id="ARBA00022777"/>
    </source>
</evidence>
<dbReference type="GO" id="GO:0000155">
    <property type="term" value="F:phosphorelay sensor kinase activity"/>
    <property type="evidence" value="ECO:0007669"/>
    <property type="project" value="InterPro"/>
</dbReference>
<proteinExistence type="predicted"/>
<dbReference type="SUPFAM" id="SSF47384">
    <property type="entry name" value="Homodimeric domain of signal transducing histidine kinase"/>
    <property type="match status" value="1"/>
</dbReference>
<dbReference type="PANTHER" id="PTHR43047">
    <property type="entry name" value="TWO-COMPONENT HISTIDINE PROTEIN KINASE"/>
    <property type="match status" value="1"/>
</dbReference>
<dbReference type="EMBL" id="JAEDAO010000001">
    <property type="protein sequence ID" value="MBK0392362.1"/>
    <property type="molecule type" value="Genomic_DNA"/>
</dbReference>
<dbReference type="Pfam" id="PF01590">
    <property type="entry name" value="GAF"/>
    <property type="match status" value="1"/>
</dbReference>
<accession>A0A934URB7</accession>
<dbReference type="InterPro" id="IPR005467">
    <property type="entry name" value="His_kinase_dom"/>
</dbReference>
<evidence type="ECO:0000256" key="3">
    <source>
        <dbReference type="ARBA" id="ARBA00022553"/>
    </source>
</evidence>
<dbReference type="PROSITE" id="PS50110">
    <property type="entry name" value="RESPONSE_REGULATORY"/>
    <property type="match status" value="2"/>
</dbReference>
<dbReference type="Gene3D" id="3.30.450.20">
    <property type="entry name" value="PAS domain"/>
    <property type="match status" value="1"/>
</dbReference>
<dbReference type="EC" id="2.7.13.3" evidence="2"/>
<dbReference type="InterPro" id="IPR003018">
    <property type="entry name" value="GAF"/>
</dbReference>
<keyword evidence="6" id="KW-0902">Two-component regulatory system</keyword>
<evidence type="ECO:0000259" key="8">
    <source>
        <dbReference type="PROSITE" id="PS50109"/>
    </source>
</evidence>
<comment type="caution">
    <text evidence="12">The sequence shown here is derived from an EMBL/GenBank/DDBJ whole genome shotgun (WGS) entry which is preliminary data.</text>
</comment>
<dbReference type="InterPro" id="IPR035965">
    <property type="entry name" value="PAS-like_dom_sf"/>
</dbReference>
<dbReference type="PRINTS" id="PR00344">
    <property type="entry name" value="BCTRLSENSOR"/>
</dbReference>
<name>A0A934URB7_9BURK</name>
<dbReference type="SUPFAM" id="SSF52172">
    <property type="entry name" value="CheY-like"/>
    <property type="match status" value="2"/>
</dbReference>
<dbReference type="Pfam" id="PF02518">
    <property type="entry name" value="HATPase_c"/>
    <property type="match status" value="1"/>
</dbReference>
<dbReference type="InterPro" id="IPR036097">
    <property type="entry name" value="HisK_dim/P_sf"/>
</dbReference>
<feature type="domain" description="PAS" evidence="10">
    <location>
        <begin position="173"/>
        <end position="209"/>
    </location>
</feature>
<dbReference type="Proteomes" id="UP000617041">
    <property type="component" value="Unassembled WGS sequence"/>
</dbReference>
<dbReference type="GO" id="GO:0005886">
    <property type="term" value="C:plasma membrane"/>
    <property type="evidence" value="ECO:0007669"/>
    <property type="project" value="TreeGrafter"/>
</dbReference>
<dbReference type="PROSITE" id="PS50112">
    <property type="entry name" value="PAS"/>
    <property type="match status" value="1"/>
</dbReference>
<dbReference type="PROSITE" id="PS50109">
    <property type="entry name" value="HIS_KIN"/>
    <property type="match status" value="1"/>
</dbReference>
<gene>
    <name evidence="12" type="ORF">I8E28_07150</name>
</gene>
<dbReference type="Gene3D" id="3.40.50.2300">
    <property type="match status" value="2"/>
</dbReference>
<dbReference type="InterPro" id="IPR000700">
    <property type="entry name" value="PAS-assoc_C"/>
</dbReference>
<dbReference type="SMART" id="SM00448">
    <property type="entry name" value="REC"/>
    <property type="match status" value="2"/>
</dbReference>